<comment type="similarity">
    <text evidence="2">Belongs to the MIP/aquaporin (TC 1.A.8) family. AQP11/AQP12 subfamily.</text>
</comment>
<evidence type="ECO:0000256" key="8">
    <source>
        <dbReference type="SAM" id="Phobius"/>
    </source>
</evidence>
<name>A0A7M7RBE6_STRPU</name>
<keyword evidence="6 8" id="KW-1133">Transmembrane helix</keyword>
<evidence type="ECO:0000256" key="2">
    <source>
        <dbReference type="ARBA" id="ARBA00005900"/>
    </source>
</evidence>
<comment type="subcellular location">
    <subcellularLocation>
        <location evidence="1">Membrane</location>
        <topology evidence="1">Multi-pass membrane protein</topology>
    </subcellularLocation>
</comment>
<dbReference type="SUPFAM" id="SSF81338">
    <property type="entry name" value="Aquaporin-like"/>
    <property type="match status" value="1"/>
</dbReference>
<dbReference type="Proteomes" id="UP000007110">
    <property type="component" value="Unassembled WGS sequence"/>
</dbReference>
<dbReference type="GO" id="GO:0015267">
    <property type="term" value="F:channel activity"/>
    <property type="evidence" value="ECO:0000318"/>
    <property type="project" value="GO_Central"/>
</dbReference>
<keyword evidence="4 8" id="KW-0812">Transmembrane</keyword>
<dbReference type="OrthoDB" id="1580043at2759"/>
<evidence type="ECO:0000256" key="7">
    <source>
        <dbReference type="ARBA" id="ARBA00023136"/>
    </source>
</evidence>
<protein>
    <recommendedName>
        <fullName evidence="11">Aquaporin</fullName>
    </recommendedName>
</protein>
<reference evidence="9" key="2">
    <citation type="submission" date="2021-01" db="UniProtKB">
        <authorList>
            <consortium name="EnsemblMetazoa"/>
        </authorList>
    </citation>
    <scope>IDENTIFICATION</scope>
</reference>
<dbReference type="GO" id="GO:0005737">
    <property type="term" value="C:cytoplasm"/>
    <property type="evidence" value="ECO:0000318"/>
    <property type="project" value="GO_Central"/>
</dbReference>
<dbReference type="Gene3D" id="1.20.1080.10">
    <property type="entry name" value="Glycerol uptake facilitator protein"/>
    <property type="match status" value="1"/>
</dbReference>
<dbReference type="PANTHER" id="PTHR21191">
    <property type="entry name" value="AQUAPORIN"/>
    <property type="match status" value="1"/>
</dbReference>
<dbReference type="EnsemblMetazoa" id="XM_775840">
    <property type="protein sequence ID" value="XP_780933"/>
    <property type="gene ID" value="LOC575438"/>
</dbReference>
<accession>A0A7M7RBE6</accession>
<dbReference type="AlphaFoldDB" id="A0A7M7RBE6"/>
<keyword evidence="5" id="KW-0677">Repeat</keyword>
<dbReference type="InterPro" id="IPR023271">
    <property type="entry name" value="Aquaporin-like"/>
</dbReference>
<dbReference type="GeneID" id="575438"/>
<evidence type="ECO:0000256" key="4">
    <source>
        <dbReference type="ARBA" id="ARBA00022692"/>
    </source>
</evidence>
<dbReference type="InterPro" id="IPR051883">
    <property type="entry name" value="AQP11/12_channel"/>
</dbReference>
<reference evidence="10" key="1">
    <citation type="submission" date="2015-02" db="EMBL/GenBank/DDBJ databases">
        <title>Genome sequencing for Strongylocentrotus purpuratus.</title>
        <authorList>
            <person name="Murali S."/>
            <person name="Liu Y."/>
            <person name="Vee V."/>
            <person name="English A."/>
            <person name="Wang M."/>
            <person name="Skinner E."/>
            <person name="Han Y."/>
            <person name="Muzny D.M."/>
            <person name="Worley K.C."/>
            <person name="Gibbs R.A."/>
        </authorList>
    </citation>
    <scope>NUCLEOTIDE SEQUENCE</scope>
</reference>
<evidence type="ECO:0000256" key="6">
    <source>
        <dbReference type="ARBA" id="ARBA00022989"/>
    </source>
</evidence>
<dbReference type="FunFam" id="1.20.1080.10:FF:000018">
    <property type="entry name" value="Aquaporin"/>
    <property type="match status" value="1"/>
</dbReference>
<evidence type="ECO:0000256" key="1">
    <source>
        <dbReference type="ARBA" id="ARBA00004141"/>
    </source>
</evidence>
<proteinExistence type="inferred from homology"/>
<dbReference type="InParanoid" id="A0A7M7RBE6"/>
<dbReference type="KEGG" id="spu:575438"/>
<sequence length="267" mass="29535">MTQEYPAVLATFLLVFFTTVGCNLIRSLTKRILRNDPVWYSYAAELISTFQLVAGVIEGDIILEEYGLYWYALYLWILFVSESLTFDGDSTANTCMIWQSMLKGDFSPGAALSKICLQVVGGQLAYPYVRFMWKVVPTNRHQRKVSHLLQVYCASALNVSILEGGFAEALATLTYFMTLNFQPKGKYSGMFADAAIQVLIIVTGLEWTGMMFNPALAAGITLNCGNQSLLEHLLVYWAAPLATVPLARAIAGAFNRPTPAVPPTKED</sequence>
<keyword evidence="10" id="KW-1185">Reference proteome</keyword>
<feature type="transmembrane region" description="Helical" evidence="8">
    <location>
        <begin position="69"/>
        <end position="86"/>
    </location>
</feature>
<dbReference type="RefSeq" id="XP_780933.2">
    <property type="nucleotide sequence ID" value="XM_775840.4"/>
</dbReference>
<dbReference type="FunCoup" id="A0A7M7RBE6">
    <property type="interactions" value="1008"/>
</dbReference>
<keyword evidence="3" id="KW-0813">Transport</keyword>
<evidence type="ECO:0000313" key="10">
    <source>
        <dbReference type="Proteomes" id="UP000007110"/>
    </source>
</evidence>
<dbReference type="PANTHER" id="PTHR21191:SF16">
    <property type="entry name" value="AQUAPORIN"/>
    <property type="match status" value="1"/>
</dbReference>
<feature type="transmembrane region" description="Helical" evidence="8">
    <location>
        <begin position="37"/>
        <end position="57"/>
    </location>
</feature>
<evidence type="ECO:0000256" key="5">
    <source>
        <dbReference type="ARBA" id="ARBA00022737"/>
    </source>
</evidence>
<evidence type="ECO:0000313" key="9">
    <source>
        <dbReference type="EnsemblMetazoa" id="XP_780933"/>
    </source>
</evidence>
<evidence type="ECO:0008006" key="11">
    <source>
        <dbReference type="Google" id="ProtNLM"/>
    </source>
</evidence>
<dbReference type="OMA" id="HLLVYWV"/>
<evidence type="ECO:0000256" key="3">
    <source>
        <dbReference type="ARBA" id="ARBA00022448"/>
    </source>
</evidence>
<organism evidence="9 10">
    <name type="scientific">Strongylocentrotus purpuratus</name>
    <name type="common">Purple sea urchin</name>
    <dbReference type="NCBI Taxonomy" id="7668"/>
    <lineage>
        <taxon>Eukaryota</taxon>
        <taxon>Metazoa</taxon>
        <taxon>Echinodermata</taxon>
        <taxon>Eleutherozoa</taxon>
        <taxon>Echinozoa</taxon>
        <taxon>Echinoidea</taxon>
        <taxon>Euechinoidea</taxon>
        <taxon>Echinacea</taxon>
        <taxon>Camarodonta</taxon>
        <taxon>Echinidea</taxon>
        <taxon>Strongylocentrotidae</taxon>
        <taxon>Strongylocentrotus</taxon>
    </lineage>
</organism>
<keyword evidence="7 8" id="KW-0472">Membrane</keyword>
<feature type="transmembrane region" description="Helical" evidence="8">
    <location>
        <begin position="6"/>
        <end position="25"/>
    </location>
</feature>
<dbReference type="GO" id="GO:0016020">
    <property type="term" value="C:membrane"/>
    <property type="evidence" value="ECO:0007669"/>
    <property type="project" value="UniProtKB-SubCell"/>
</dbReference>